<name>A0AAV1QGF6_SCOSC</name>
<evidence type="ECO:0000313" key="1">
    <source>
        <dbReference type="EMBL" id="CAK6982614.1"/>
    </source>
</evidence>
<comment type="caution">
    <text evidence="1">The sequence shown here is derived from an EMBL/GenBank/DDBJ whole genome shotgun (WGS) entry which is preliminary data.</text>
</comment>
<sequence length="91" mass="10605">MSANLQPFNSEMLKYVLNVFLVSSQTGKTKRPLEDSQRFTSCSFHSHHRRATQLRLSTTDLKKNFVKHERINVTKDDKSSMMIVNNEKMES</sequence>
<protein>
    <submittedName>
        <fullName evidence="1">Uncharacterized protein</fullName>
    </submittedName>
</protein>
<evidence type="ECO:0000313" key="2">
    <source>
        <dbReference type="Proteomes" id="UP001314229"/>
    </source>
</evidence>
<dbReference type="EMBL" id="CAWUFR010001058">
    <property type="protein sequence ID" value="CAK6982614.1"/>
    <property type="molecule type" value="Genomic_DNA"/>
</dbReference>
<organism evidence="1 2">
    <name type="scientific">Scomber scombrus</name>
    <name type="common">Atlantic mackerel</name>
    <name type="synonym">Scomber vernalis</name>
    <dbReference type="NCBI Taxonomy" id="13677"/>
    <lineage>
        <taxon>Eukaryota</taxon>
        <taxon>Metazoa</taxon>
        <taxon>Chordata</taxon>
        <taxon>Craniata</taxon>
        <taxon>Vertebrata</taxon>
        <taxon>Euteleostomi</taxon>
        <taxon>Actinopterygii</taxon>
        <taxon>Neopterygii</taxon>
        <taxon>Teleostei</taxon>
        <taxon>Neoteleostei</taxon>
        <taxon>Acanthomorphata</taxon>
        <taxon>Pelagiaria</taxon>
        <taxon>Scombriformes</taxon>
        <taxon>Scombridae</taxon>
        <taxon>Scomber</taxon>
    </lineage>
</organism>
<dbReference type="Proteomes" id="UP001314229">
    <property type="component" value="Unassembled WGS sequence"/>
</dbReference>
<accession>A0AAV1QGF6</accession>
<proteinExistence type="predicted"/>
<gene>
    <name evidence="1" type="ORF">FSCOSCO3_A024706</name>
</gene>
<keyword evidence="2" id="KW-1185">Reference proteome</keyword>
<dbReference type="AlphaFoldDB" id="A0AAV1QGF6"/>
<reference evidence="1 2" key="1">
    <citation type="submission" date="2024-01" db="EMBL/GenBank/DDBJ databases">
        <authorList>
            <person name="Alioto T."/>
            <person name="Alioto T."/>
            <person name="Gomez Garrido J."/>
        </authorList>
    </citation>
    <scope>NUCLEOTIDE SEQUENCE [LARGE SCALE GENOMIC DNA]</scope>
</reference>